<dbReference type="SUPFAM" id="SSF54534">
    <property type="entry name" value="FKBP-like"/>
    <property type="match status" value="1"/>
</dbReference>
<dbReference type="EMBL" id="JANLCK010000010">
    <property type="protein sequence ID" value="MCS5727396.1"/>
    <property type="molecule type" value="Genomic_DNA"/>
</dbReference>
<dbReference type="GO" id="GO:0003755">
    <property type="term" value="F:peptidyl-prolyl cis-trans isomerase activity"/>
    <property type="evidence" value="ECO:0007669"/>
    <property type="project" value="InterPro"/>
</dbReference>
<keyword evidence="3" id="KW-1185">Reference proteome</keyword>
<feature type="chain" id="PRO_5041438422" description="Peptidylprolyl isomerase" evidence="1">
    <location>
        <begin position="26"/>
        <end position="300"/>
    </location>
</feature>
<feature type="signal peptide" evidence="1">
    <location>
        <begin position="1"/>
        <end position="25"/>
    </location>
</feature>
<dbReference type="Proteomes" id="UP001165587">
    <property type="component" value="Unassembled WGS sequence"/>
</dbReference>
<evidence type="ECO:0000313" key="3">
    <source>
        <dbReference type="Proteomes" id="UP001165587"/>
    </source>
</evidence>
<evidence type="ECO:0008006" key="4">
    <source>
        <dbReference type="Google" id="ProtNLM"/>
    </source>
</evidence>
<sequence length="300" mass="29301">MRKSLALTLSAGLLVALAGCSGAPAAPDCSKVTPSGGASSIVTADGAIGADPAATFPFPLVVEKAQASVLTEGEGDPIGIGGTIAGSYTIYDGESGQPAGATQATALVVSEGLPAGLRNALLCSTAGQRTVVVLPNDEATQIVAGAPGSIVMVFDISAAFPQAADGDTQPAQSGFPGVVHADDGRPGVTIGSLTAPDEAKSALLKKGDGAEIATGDTVVVQSTAVSYSTREVTSSTWEDGTPGVWTMTEDTAAASAGQPAGISEFLVGQTVGSEVLAVVPDGSGSATAYVIDIVGVLPAS</sequence>
<gene>
    <name evidence="2" type="ORF">N1028_15985</name>
</gene>
<accession>A0AA41XFT0</accession>
<comment type="caution">
    <text evidence="2">The sequence shown here is derived from an EMBL/GenBank/DDBJ whole genome shotgun (WGS) entry which is preliminary data.</text>
</comment>
<dbReference type="PROSITE" id="PS51257">
    <property type="entry name" value="PROKAR_LIPOPROTEIN"/>
    <property type="match status" value="1"/>
</dbReference>
<name>A0AA41XFT0_9MICO</name>
<dbReference type="Gene3D" id="3.10.50.40">
    <property type="match status" value="1"/>
</dbReference>
<reference evidence="2" key="1">
    <citation type="submission" date="2022-08" db="EMBL/GenBank/DDBJ databases">
        <authorList>
            <person name="Deng Y."/>
            <person name="Han X.-F."/>
            <person name="Zhang Y.-Q."/>
        </authorList>
    </citation>
    <scope>NUCLEOTIDE SEQUENCE</scope>
    <source>
        <strain evidence="2">CPCC 203407</strain>
    </source>
</reference>
<dbReference type="AlphaFoldDB" id="A0AA41XFT0"/>
<protein>
    <recommendedName>
        <fullName evidence="4">Peptidylprolyl isomerase</fullName>
    </recommendedName>
</protein>
<dbReference type="InterPro" id="IPR046357">
    <property type="entry name" value="PPIase_dom_sf"/>
</dbReference>
<organism evidence="2 3">
    <name type="scientific">Herbiconiux oxytropis</name>
    <dbReference type="NCBI Taxonomy" id="2970915"/>
    <lineage>
        <taxon>Bacteria</taxon>
        <taxon>Bacillati</taxon>
        <taxon>Actinomycetota</taxon>
        <taxon>Actinomycetes</taxon>
        <taxon>Micrococcales</taxon>
        <taxon>Microbacteriaceae</taxon>
        <taxon>Herbiconiux</taxon>
    </lineage>
</organism>
<keyword evidence="1" id="KW-0732">Signal</keyword>
<evidence type="ECO:0000313" key="2">
    <source>
        <dbReference type="EMBL" id="MCS5727396.1"/>
    </source>
</evidence>
<evidence type="ECO:0000256" key="1">
    <source>
        <dbReference type="SAM" id="SignalP"/>
    </source>
</evidence>
<dbReference type="RefSeq" id="WP_259530387.1">
    <property type="nucleotide sequence ID" value="NZ_JANLCK010000010.1"/>
</dbReference>
<proteinExistence type="predicted"/>